<dbReference type="Gramene" id="PVH33659">
    <property type="protein sequence ID" value="PVH33659"/>
    <property type="gene ID" value="PAHAL_8G040800"/>
</dbReference>
<feature type="transmembrane region" description="Helical" evidence="7">
    <location>
        <begin position="422"/>
        <end position="441"/>
    </location>
</feature>
<proteinExistence type="inferred from homology"/>
<evidence type="ECO:0000256" key="1">
    <source>
        <dbReference type="ARBA" id="ARBA00004141"/>
    </source>
</evidence>
<gene>
    <name evidence="9" type="ORF">PAHAL_8G040800</name>
</gene>
<evidence type="ECO:0000256" key="3">
    <source>
        <dbReference type="ARBA" id="ARBA00022692"/>
    </source>
</evidence>
<dbReference type="PANTHER" id="PTHR31621:SF27">
    <property type="entry name" value="OS01G0368500 PROTEIN"/>
    <property type="match status" value="1"/>
</dbReference>
<feature type="transmembrane region" description="Helical" evidence="7">
    <location>
        <begin position="387"/>
        <end position="407"/>
    </location>
</feature>
<evidence type="ECO:0000256" key="7">
    <source>
        <dbReference type="SAM" id="Phobius"/>
    </source>
</evidence>
<dbReference type="InterPro" id="IPR007770">
    <property type="entry name" value="DMP"/>
</dbReference>
<feature type="transmembrane region" description="Helical" evidence="7">
    <location>
        <begin position="281"/>
        <end position="299"/>
    </location>
</feature>
<name>A0A2T8I7L3_9POAL</name>
<dbReference type="GO" id="GO:0005737">
    <property type="term" value="C:cytoplasm"/>
    <property type="evidence" value="ECO:0007669"/>
    <property type="project" value="UniProtKB-ARBA"/>
</dbReference>
<feature type="transmembrane region" description="Helical" evidence="7">
    <location>
        <begin position="319"/>
        <end position="338"/>
    </location>
</feature>
<dbReference type="GO" id="GO:0010256">
    <property type="term" value="P:endomembrane system organization"/>
    <property type="evidence" value="ECO:0007669"/>
    <property type="project" value="TreeGrafter"/>
</dbReference>
<dbReference type="Pfam" id="PF05078">
    <property type="entry name" value="DUF679"/>
    <property type="match status" value="2"/>
</dbReference>
<feature type="transmembrane region" description="Helical" evidence="7">
    <location>
        <begin position="192"/>
        <end position="210"/>
    </location>
</feature>
<evidence type="ECO:0000256" key="4">
    <source>
        <dbReference type="ARBA" id="ARBA00022989"/>
    </source>
</evidence>
<dbReference type="EMBL" id="CM008053">
    <property type="protein sequence ID" value="PVH33659.1"/>
    <property type="molecule type" value="Genomic_DNA"/>
</dbReference>
<dbReference type="AlphaFoldDB" id="A0A2T8I7L3"/>
<protein>
    <recommendedName>
        <fullName evidence="10">PGG domain-containing protein</fullName>
    </recommendedName>
</protein>
<accession>A0A2T8I7L3</accession>
<feature type="signal peptide" evidence="8">
    <location>
        <begin position="1"/>
        <end position="22"/>
    </location>
</feature>
<feature type="compositionally biased region" description="Low complexity" evidence="6">
    <location>
        <begin position="470"/>
        <end position="499"/>
    </location>
</feature>
<feature type="transmembrane region" description="Helical" evidence="7">
    <location>
        <begin position="124"/>
        <end position="142"/>
    </location>
</feature>
<organism evidence="9">
    <name type="scientific">Panicum hallii</name>
    <dbReference type="NCBI Taxonomy" id="206008"/>
    <lineage>
        <taxon>Eukaryota</taxon>
        <taxon>Viridiplantae</taxon>
        <taxon>Streptophyta</taxon>
        <taxon>Embryophyta</taxon>
        <taxon>Tracheophyta</taxon>
        <taxon>Spermatophyta</taxon>
        <taxon>Magnoliopsida</taxon>
        <taxon>Liliopsida</taxon>
        <taxon>Poales</taxon>
        <taxon>Poaceae</taxon>
        <taxon>PACMAD clade</taxon>
        <taxon>Panicoideae</taxon>
        <taxon>Panicodae</taxon>
        <taxon>Paniceae</taxon>
        <taxon>Panicinae</taxon>
        <taxon>Panicum</taxon>
        <taxon>Panicum sect. Panicum</taxon>
    </lineage>
</organism>
<feature type="transmembrane region" description="Helical" evidence="7">
    <location>
        <begin position="230"/>
        <end position="249"/>
    </location>
</feature>
<dbReference type="GO" id="GO:0016020">
    <property type="term" value="C:membrane"/>
    <property type="evidence" value="ECO:0007669"/>
    <property type="project" value="UniProtKB-SubCell"/>
</dbReference>
<keyword evidence="3 7" id="KW-0812">Transmembrane</keyword>
<evidence type="ECO:0000256" key="5">
    <source>
        <dbReference type="ARBA" id="ARBA00023136"/>
    </source>
</evidence>
<dbReference type="PANTHER" id="PTHR31621">
    <property type="entry name" value="PROTEIN DMP3"/>
    <property type="match status" value="1"/>
</dbReference>
<reference evidence="9" key="1">
    <citation type="submission" date="2018-04" db="EMBL/GenBank/DDBJ databases">
        <title>WGS assembly of Panicum hallii.</title>
        <authorList>
            <person name="Lovell J."/>
            <person name="Jenkins J."/>
            <person name="Lowry D."/>
            <person name="Mamidi S."/>
            <person name="Sreedasyam A."/>
            <person name="Weng X."/>
            <person name="Barry K."/>
            <person name="Bonette J."/>
            <person name="Campitelli B."/>
            <person name="Daum C."/>
            <person name="Gordon S."/>
            <person name="Gould B."/>
            <person name="Lipzen A."/>
            <person name="Macqueen A."/>
            <person name="Palacio-Mejia J."/>
            <person name="Plott C."/>
            <person name="Shakirov E."/>
            <person name="Shu S."/>
            <person name="Yoshinaga Y."/>
            <person name="Zane M."/>
            <person name="Rokhsar D."/>
            <person name="Grimwood J."/>
            <person name="Schmutz J."/>
            <person name="Juenger T."/>
        </authorList>
    </citation>
    <scope>NUCLEOTIDE SEQUENCE [LARGE SCALE GENOMIC DNA]</scope>
    <source>
        <strain evidence="9">FIL2</strain>
    </source>
</reference>
<feature type="chain" id="PRO_5015781854" description="PGG domain-containing protein" evidence="8">
    <location>
        <begin position="23"/>
        <end position="510"/>
    </location>
</feature>
<evidence type="ECO:0000256" key="2">
    <source>
        <dbReference type="ARBA" id="ARBA00008707"/>
    </source>
</evidence>
<dbReference type="Proteomes" id="UP000243499">
    <property type="component" value="Chromosome 8"/>
</dbReference>
<evidence type="ECO:0000256" key="8">
    <source>
        <dbReference type="SAM" id="SignalP"/>
    </source>
</evidence>
<evidence type="ECO:0000313" key="9">
    <source>
        <dbReference type="EMBL" id="PVH33659.1"/>
    </source>
</evidence>
<evidence type="ECO:0000256" key="6">
    <source>
        <dbReference type="SAM" id="MobiDB-lite"/>
    </source>
</evidence>
<comment type="similarity">
    <text evidence="2">Belongs to the plant DMP1 protein family.</text>
</comment>
<feature type="region of interest" description="Disordered" evidence="6">
    <location>
        <begin position="45"/>
        <end position="75"/>
    </location>
</feature>
<keyword evidence="5 7" id="KW-0472">Membrane</keyword>
<evidence type="ECO:0008006" key="10">
    <source>
        <dbReference type="Google" id="ProtNLM"/>
    </source>
</evidence>
<sequence length="510" mass="55294">MLWPFPALSIWFLSSIAVYKRAWPAGCTRAEIDVAACTDRAIMSPTAEGAGSNNDPAKSNNDAPPSSAKGGNPGEKMKQLFGKSLGTVASLSKLLPTGTTLAFQTMAPAFTKGGECQDHDVNFAFTWGLISFLTVLCAALSFTDSVTDKHGVTYYGVATPRGFKLFNQDLRRLKPADGESIGHLRRRMKMNALDFLHAVVSAAVFVALAFCDAGVQRCLVKQESRPWKDFLTHLPLAVEFLASFVLIIYPSKRKGIGDVAIPDPEGPDTSHKTRWRFDKSLVTAAGLSKLLPAGTTLAFQTMAPSFTRGGECKRHGVNFAFTWGLIGFLTVLCAALSFTDSITDKDGTYYGIATLSGFRLFDHHPTREGEEEWEELKRRKRIKLRDCWHALLSAAVFVAIAFCNAGVQGCLVPKESSQWREFLTLLPLAVGFVASFVFIIFPSNRKGIGQEGALTLDQVEAKKDEANNDTTAAAAATTTTTKTWKKSSVSTQVAPSSSTARDEQPGSVPV</sequence>
<comment type="subcellular location">
    <subcellularLocation>
        <location evidence="1">Membrane</location>
        <topology evidence="1">Multi-pass membrane protein</topology>
    </subcellularLocation>
</comment>
<feature type="region of interest" description="Disordered" evidence="6">
    <location>
        <begin position="465"/>
        <end position="510"/>
    </location>
</feature>
<feature type="compositionally biased region" description="Polar residues" evidence="6">
    <location>
        <begin position="51"/>
        <end position="64"/>
    </location>
</feature>
<keyword evidence="8" id="KW-0732">Signal</keyword>
<keyword evidence="4 7" id="KW-1133">Transmembrane helix</keyword>